<evidence type="ECO:0000256" key="2">
    <source>
        <dbReference type="ARBA" id="ARBA00023157"/>
    </source>
</evidence>
<dbReference type="PANTHER" id="PTHR23259:SF70">
    <property type="entry name" value="ACCESSORY GLAND PROTEIN ACP62F-RELATED"/>
    <property type="match status" value="1"/>
</dbReference>
<accession>A0A8H4WMM7</accession>
<dbReference type="AlphaFoldDB" id="A0A8H4WMM7"/>
<dbReference type="Pfam" id="PF01826">
    <property type="entry name" value="TIL"/>
    <property type="match status" value="1"/>
</dbReference>
<evidence type="ECO:0000313" key="6">
    <source>
        <dbReference type="Proteomes" id="UP000622797"/>
    </source>
</evidence>
<dbReference type="PANTHER" id="PTHR23259">
    <property type="entry name" value="RIDDLE"/>
    <property type="match status" value="1"/>
</dbReference>
<proteinExistence type="predicted"/>
<reference evidence="5" key="2">
    <citation type="submission" date="2020-05" db="EMBL/GenBank/DDBJ databases">
        <authorList>
            <person name="Kim H.-S."/>
            <person name="Proctor R.H."/>
            <person name="Brown D.W."/>
        </authorList>
    </citation>
    <scope>NUCLEOTIDE SEQUENCE</scope>
    <source>
        <strain evidence="5">NRRL 20472</strain>
    </source>
</reference>
<evidence type="ECO:0000313" key="5">
    <source>
        <dbReference type="EMBL" id="KAF4943144.1"/>
    </source>
</evidence>
<feature type="non-terminal residue" evidence="5">
    <location>
        <position position="1"/>
    </location>
</feature>
<keyword evidence="3" id="KW-0732">Signal</keyword>
<dbReference type="Proteomes" id="UP000622797">
    <property type="component" value="Unassembled WGS sequence"/>
</dbReference>
<reference evidence="5" key="1">
    <citation type="journal article" date="2020" name="BMC Genomics">
        <title>Correction to: Identification and distribution of gene clusters required for synthesis of sphingolipid metabolism inhibitors in diverse species of the filamentous fungus Fusarium.</title>
        <authorList>
            <person name="Kim H.S."/>
            <person name="Lohmar J.M."/>
            <person name="Busman M."/>
            <person name="Brown D.W."/>
            <person name="Naumann T.A."/>
            <person name="Divon H.H."/>
            <person name="Lysoe E."/>
            <person name="Uhlig S."/>
            <person name="Proctor R.H."/>
        </authorList>
    </citation>
    <scope>NUCLEOTIDE SEQUENCE</scope>
    <source>
        <strain evidence="5">NRRL 20472</strain>
    </source>
</reference>
<evidence type="ECO:0000259" key="4">
    <source>
        <dbReference type="Pfam" id="PF01826"/>
    </source>
</evidence>
<feature type="signal peptide" evidence="3">
    <location>
        <begin position="1"/>
        <end position="17"/>
    </location>
</feature>
<dbReference type="EMBL" id="JABEXW010001702">
    <property type="protein sequence ID" value="KAF4943144.1"/>
    <property type="molecule type" value="Genomic_DNA"/>
</dbReference>
<sequence length="94" mass="9893">MECSISLVALLITGILAIPAPTTPTCKPGEQYNECGTACPLTCAQPSSRPCTLQCVSGCFCKAGTIRNSILRPELALSLRTAKCFANNALLCAW</sequence>
<dbReference type="InterPro" id="IPR036084">
    <property type="entry name" value="Ser_inhib-like_sf"/>
</dbReference>
<comment type="caution">
    <text evidence="5">The sequence shown here is derived from an EMBL/GenBank/DDBJ whole genome shotgun (WGS) entry which is preliminary data.</text>
</comment>
<dbReference type="InterPro" id="IPR002919">
    <property type="entry name" value="TIL_dom"/>
</dbReference>
<dbReference type="Gene3D" id="2.10.25.10">
    <property type="entry name" value="Laminin"/>
    <property type="match status" value="1"/>
</dbReference>
<evidence type="ECO:0000256" key="3">
    <source>
        <dbReference type="SAM" id="SignalP"/>
    </source>
</evidence>
<keyword evidence="6" id="KW-1185">Reference proteome</keyword>
<keyword evidence="2" id="KW-1015">Disulfide bond</keyword>
<evidence type="ECO:0000256" key="1">
    <source>
        <dbReference type="ARBA" id="ARBA00022690"/>
    </source>
</evidence>
<dbReference type="OrthoDB" id="7695409at2759"/>
<dbReference type="SUPFAM" id="SSF57567">
    <property type="entry name" value="Serine protease inhibitors"/>
    <property type="match status" value="1"/>
</dbReference>
<feature type="domain" description="TIL" evidence="4">
    <location>
        <begin position="26"/>
        <end position="69"/>
    </location>
</feature>
<gene>
    <name evidence="5" type="ORF">FSARC_15020</name>
</gene>
<dbReference type="InterPro" id="IPR051368">
    <property type="entry name" value="SerProtInhib-TIL_Domain"/>
</dbReference>
<dbReference type="CDD" id="cd19941">
    <property type="entry name" value="TIL"/>
    <property type="match status" value="1"/>
</dbReference>
<feature type="chain" id="PRO_5034508293" description="TIL domain-containing protein" evidence="3">
    <location>
        <begin position="18"/>
        <end position="94"/>
    </location>
</feature>
<protein>
    <recommendedName>
        <fullName evidence="4">TIL domain-containing protein</fullName>
    </recommendedName>
</protein>
<organism evidence="5 6">
    <name type="scientific">Fusarium sarcochroum</name>
    <dbReference type="NCBI Taxonomy" id="1208366"/>
    <lineage>
        <taxon>Eukaryota</taxon>
        <taxon>Fungi</taxon>
        <taxon>Dikarya</taxon>
        <taxon>Ascomycota</taxon>
        <taxon>Pezizomycotina</taxon>
        <taxon>Sordariomycetes</taxon>
        <taxon>Hypocreomycetidae</taxon>
        <taxon>Hypocreales</taxon>
        <taxon>Nectriaceae</taxon>
        <taxon>Fusarium</taxon>
        <taxon>Fusarium lateritium species complex</taxon>
    </lineage>
</organism>
<name>A0A8H4WMM7_9HYPO</name>
<dbReference type="GO" id="GO:0030414">
    <property type="term" value="F:peptidase inhibitor activity"/>
    <property type="evidence" value="ECO:0007669"/>
    <property type="project" value="UniProtKB-KW"/>
</dbReference>
<keyword evidence="1" id="KW-0646">Protease inhibitor</keyword>